<comment type="caution">
    <text evidence="1">The sequence shown here is derived from an EMBL/GenBank/DDBJ whole genome shotgun (WGS) entry which is preliminary data.</text>
</comment>
<reference evidence="1" key="1">
    <citation type="submission" date="2020-03" db="EMBL/GenBank/DDBJ databases">
        <authorList>
            <person name="Chebbi M.A."/>
            <person name="Drezen J.M."/>
        </authorList>
    </citation>
    <scope>NUCLEOTIDE SEQUENCE</scope>
    <source>
        <tissue evidence="1">Whole body</tissue>
    </source>
</reference>
<sequence>MYHLSKIFHQRKPFFLQTCAFSGSGVLSTAIEKVFIFHPNLLN</sequence>
<name>A0A8J5RI58_9HYME</name>
<keyword evidence="2" id="KW-1185">Reference proteome</keyword>
<dbReference type="AlphaFoldDB" id="A0A8J5RI58"/>
<dbReference type="EMBL" id="JAAOIC020000006">
    <property type="protein sequence ID" value="KAG8041811.1"/>
    <property type="molecule type" value="Genomic_DNA"/>
</dbReference>
<dbReference type="Proteomes" id="UP000729913">
    <property type="component" value="Unassembled WGS sequence"/>
</dbReference>
<reference evidence="1" key="2">
    <citation type="submission" date="2021-04" db="EMBL/GenBank/DDBJ databases">
        <title>Genome-wide patterns of bracovirus chromosomal integration into multiple host tissues during parasitism.</title>
        <authorList>
            <person name="Chebbi M.A.C."/>
        </authorList>
    </citation>
    <scope>NUCLEOTIDE SEQUENCE</scope>
    <source>
        <tissue evidence="1">Whole body</tissue>
    </source>
</reference>
<proteinExistence type="predicted"/>
<gene>
    <name evidence="1" type="ORF">G9C98_007115</name>
</gene>
<accession>A0A8J5RI58</accession>
<organism evidence="1 2">
    <name type="scientific">Cotesia typhae</name>
    <dbReference type="NCBI Taxonomy" id="2053667"/>
    <lineage>
        <taxon>Eukaryota</taxon>
        <taxon>Metazoa</taxon>
        <taxon>Ecdysozoa</taxon>
        <taxon>Arthropoda</taxon>
        <taxon>Hexapoda</taxon>
        <taxon>Insecta</taxon>
        <taxon>Pterygota</taxon>
        <taxon>Neoptera</taxon>
        <taxon>Endopterygota</taxon>
        <taxon>Hymenoptera</taxon>
        <taxon>Apocrita</taxon>
        <taxon>Ichneumonoidea</taxon>
        <taxon>Braconidae</taxon>
        <taxon>Microgastrinae</taxon>
        <taxon>Cotesia</taxon>
    </lineage>
</organism>
<evidence type="ECO:0000313" key="1">
    <source>
        <dbReference type="EMBL" id="KAG8041811.1"/>
    </source>
</evidence>
<protein>
    <submittedName>
        <fullName evidence="1">Uncharacterized protein</fullName>
    </submittedName>
</protein>
<evidence type="ECO:0000313" key="2">
    <source>
        <dbReference type="Proteomes" id="UP000729913"/>
    </source>
</evidence>